<evidence type="ECO:0000313" key="3">
    <source>
        <dbReference type="Proteomes" id="UP000011599"/>
    </source>
</evidence>
<name>L9WAH8_9EURY</name>
<dbReference type="AlphaFoldDB" id="L9WAH8"/>
<keyword evidence="1" id="KW-0812">Transmembrane</keyword>
<dbReference type="EMBL" id="AOHW01000002">
    <property type="protein sequence ID" value="ELY46454.1"/>
    <property type="molecule type" value="Genomic_DNA"/>
</dbReference>
<gene>
    <name evidence="2" type="ORF">C496_00885</name>
</gene>
<organism evidence="2 3">
    <name type="scientific">Natronorubrum tibetense GA33</name>
    <dbReference type="NCBI Taxonomy" id="1114856"/>
    <lineage>
        <taxon>Archaea</taxon>
        <taxon>Methanobacteriati</taxon>
        <taxon>Methanobacteriota</taxon>
        <taxon>Stenosarchaea group</taxon>
        <taxon>Halobacteria</taxon>
        <taxon>Halobacteriales</taxon>
        <taxon>Natrialbaceae</taxon>
        <taxon>Natronorubrum</taxon>
    </lineage>
</organism>
<comment type="caution">
    <text evidence="2">The sequence shown here is derived from an EMBL/GenBank/DDBJ whole genome shotgun (WGS) entry which is preliminary data.</text>
</comment>
<dbReference type="PATRIC" id="fig|1114856.3.peg.185"/>
<keyword evidence="3" id="KW-1185">Reference proteome</keyword>
<protein>
    <submittedName>
        <fullName evidence="2">Uncharacterized protein</fullName>
    </submittedName>
</protein>
<dbReference type="eggNOG" id="arCOG04787">
    <property type="taxonomic scope" value="Archaea"/>
</dbReference>
<keyword evidence="1" id="KW-0472">Membrane</keyword>
<sequence>MVQIQLAAELVSEGSQPLRRRGLLVGPGAVVISLGIGIAAGVSTFLESTLSHVSNQSRLIEIAQYSHNPYIVTAPTKG</sequence>
<proteinExistence type="predicted"/>
<evidence type="ECO:0000313" key="2">
    <source>
        <dbReference type="EMBL" id="ELY46454.1"/>
    </source>
</evidence>
<feature type="transmembrane region" description="Helical" evidence="1">
    <location>
        <begin position="23"/>
        <end position="46"/>
    </location>
</feature>
<evidence type="ECO:0000256" key="1">
    <source>
        <dbReference type="SAM" id="Phobius"/>
    </source>
</evidence>
<accession>L9WAH8</accession>
<keyword evidence="1" id="KW-1133">Transmembrane helix</keyword>
<dbReference type="Proteomes" id="UP000011599">
    <property type="component" value="Unassembled WGS sequence"/>
</dbReference>
<reference evidence="2 3" key="1">
    <citation type="journal article" date="2014" name="PLoS Genet.">
        <title>Phylogenetically driven sequencing of extremely halophilic archaea reveals strategies for static and dynamic osmo-response.</title>
        <authorList>
            <person name="Becker E.A."/>
            <person name="Seitzer P.M."/>
            <person name="Tritt A."/>
            <person name="Larsen D."/>
            <person name="Krusor M."/>
            <person name="Yao A.I."/>
            <person name="Wu D."/>
            <person name="Madern D."/>
            <person name="Eisen J.A."/>
            <person name="Darling A.E."/>
            <person name="Facciotti M.T."/>
        </authorList>
    </citation>
    <scope>NUCLEOTIDE SEQUENCE [LARGE SCALE GENOMIC DNA]</scope>
    <source>
        <strain evidence="2 3">GA33</strain>
    </source>
</reference>
<dbReference type="STRING" id="1114856.GCA_000383975_01999"/>